<accession>A0ABV9PTW9</accession>
<keyword evidence="3 5" id="KW-1133">Transmembrane helix</keyword>
<feature type="transmembrane region" description="Helical" evidence="5">
    <location>
        <begin position="86"/>
        <end position="107"/>
    </location>
</feature>
<dbReference type="SUPFAM" id="SSF52540">
    <property type="entry name" value="P-loop containing nucleoside triphosphate hydrolases"/>
    <property type="match status" value="1"/>
</dbReference>
<feature type="transmembrane region" description="Helical" evidence="5">
    <location>
        <begin position="160"/>
        <end position="181"/>
    </location>
</feature>
<dbReference type="InterPro" id="IPR039421">
    <property type="entry name" value="Type_1_exporter"/>
</dbReference>
<dbReference type="InterPro" id="IPR011527">
    <property type="entry name" value="ABC1_TM_dom"/>
</dbReference>
<dbReference type="InterPro" id="IPR036640">
    <property type="entry name" value="ABC1_TM_sf"/>
</dbReference>
<comment type="subcellular location">
    <subcellularLocation>
        <location evidence="1">Cell membrane</location>
        <topology evidence="1">Multi-pass membrane protein</topology>
    </subcellularLocation>
</comment>
<evidence type="ECO:0000256" key="1">
    <source>
        <dbReference type="ARBA" id="ARBA00004651"/>
    </source>
</evidence>
<evidence type="ECO:0000256" key="5">
    <source>
        <dbReference type="SAM" id="Phobius"/>
    </source>
</evidence>
<dbReference type="Proteomes" id="UP001595836">
    <property type="component" value="Unassembled WGS sequence"/>
</dbReference>
<organism evidence="8 9">
    <name type="scientific">Dietzia aurantiaca</name>
    <dbReference type="NCBI Taxonomy" id="983873"/>
    <lineage>
        <taxon>Bacteria</taxon>
        <taxon>Bacillati</taxon>
        <taxon>Actinomycetota</taxon>
        <taxon>Actinomycetes</taxon>
        <taxon>Mycobacteriales</taxon>
        <taxon>Dietziaceae</taxon>
        <taxon>Dietzia</taxon>
    </lineage>
</organism>
<dbReference type="InterPro" id="IPR027417">
    <property type="entry name" value="P-loop_NTPase"/>
</dbReference>
<sequence>MPDNSSDTGRASTVDYAALPGPGGHRSLIPPVDARWWTLKVALSQRPWSFLASGAMAVAFVCNGITPVVVGRAVDDAVATASLASLWFWIGMLACVFTVAIAANWTARFMLVRSQQLVSHDLRTLVTDRIQDPRGFAGRERTPGGLLSIASSDTTRVGDVVMMTVMPVAELAAIVYGAAVMFTINPWLSLATLVGGPLLAVVALRVARPLQTRSVARQQAIAEAAATATDVVQGLRILKGLGAIVTVRGRYDAVSDSAYSKTVHANSAEARLNGATDAAGALFVSSLGLGAGILALGEHITVGELITVVGLTQFLVVPMTMFGRNLASRWASAEASGQRIREVLGAGFERPSEIESGRADHVIGALPTGITVVHGSDPALVHDLEALPRARVIVAPHAADLFDGTVSDNVHPDRSRAELALHIAACDDIPEGPDKRVGENGRMLSGGQRQRVALARALAAASEVLVLQDPTTAVDSVTEQTIADQVARHRAEAITLVFSEAPAWSAVATTHMTTDDLTGLVGALTEVAR</sequence>
<dbReference type="CDD" id="cd07346">
    <property type="entry name" value="ABC_6TM_exporters"/>
    <property type="match status" value="1"/>
</dbReference>
<evidence type="ECO:0000313" key="9">
    <source>
        <dbReference type="Proteomes" id="UP001595836"/>
    </source>
</evidence>
<dbReference type="SUPFAM" id="SSF90123">
    <property type="entry name" value="ABC transporter transmembrane region"/>
    <property type="match status" value="1"/>
</dbReference>
<evidence type="ECO:0000256" key="2">
    <source>
        <dbReference type="ARBA" id="ARBA00022692"/>
    </source>
</evidence>
<keyword evidence="2 5" id="KW-0812">Transmembrane</keyword>
<dbReference type="Gene3D" id="3.40.50.300">
    <property type="entry name" value="P-loop containing nucleotide triphosphate hydrolases"/>
    <property type="match status" value="1"/>
</dbReference>
<feature type="transmembrane region" description="Helical" evidence="5">
    <location>
        <begin position="187"/>
        <end position="207"/>
    </location>
</feature>
<feature type="transmembrane region" description="Helical" evidence="5">
    <location>
        <begin position="50"/>
        <end position="74"/>
    </location>
</feature>
<feature type="domain" description="ABC transmembrane type-1" evidence="7">
    <location>
        <begin position="50"/>
        <end position="328"/>
    </location>
</feature>
<dbReference type="Gene3D" id="1.20.1560.10">
    <property type="entry name" value="ABC transporter type 1, transmembrane domain"/>
    <property type="match status" value="1"/>
</dbReference>
<dbReference type="Pfam" id="PF00005">
    <property type="entry name" value="ABC_tran"/>
    <property type="match status" value="1"/>
</dbReference>
<evidence type="ECO:0000256" key="3">
    <source>
        <dbReference type="ARBA" id="ARBA00022989"/>
    </source>
</evidence>
<feature type="transmembrane region" description="Helical" evidence="5">
    <location>
        <begin position="278"/>
        <end position="296"/>
    </location>
</feature>
<dbReference type="Pfam" id="PF00664">
    <property type="entry name" value="ABC_membrane"/>
    <property type="match status" value="1"/>
</dbReference>
<dbReference type="PANTHER" id="PTHR43394">
    <property type="entry name" value="ATP-DEPENDENT PERMEASE MDL1, MITOCHONDRIAL"/>
    <property type="match status" value="1"/>
</dbReference>
<dbReference type="PROSITE" id="PS00211">
    <property type="entry name" value="ABC_TRANSPORTER_1"/>
    <property type="match status" value="1"/>
</dbReference>
<dbReference type="EMBL" id="JBHSHP010000059">
    <property type="protein sequence ID" value="MFC4756331.1"/>
    <property type="molecule type" value="Genomic_DNA"/>
</dbReference>
<name>A0ABV9PTW9_9ACTN</name>
<protein>
    <submittedName>
        <fullName evidence="8">ABC transporter transmembrane domain-containing protein</fullName>
    </submittedName>
</protein>
<dbReference type="InterPro" id="IPR017871">
    <property type="entry name" value="ABC_transporter-like_CS"/>
</dbReference>
<feature type="domain" description="ABC transporter" evidence="6">
    <location>
        <begin position="270"/>
        <end position="524"/>
    </location>
</feature>
<dbReference type="PROSITE" id="PS50893">
    <property type="entry name" value="ABC_TRANSPORTER_2"/>
    <property type="match status" value="1"/>
</dbReference>
<dbReference type="PROSITE" id="PS50929">
    <property type="entry name" value="ABC_TM1F"/>
    <property type="match status" value="1"/>
</dbReference>
<dbReference type="RefSeq" id="WP_380059699.1">
    <property type="nucleotide sequence ID" value="NZ_BAABCD010000021.1"/>
</dbReference>
<evidence type="ECO:0000313" key="8">
    <source>
        <dbReference type="EMBL" id="MFC4756331.1"/>
    </source>
</evidence>
<evidence type="ECO:0000259" key="7">
    <source>
        <dbReference type="PROSITE" id="PS50929"/>
    </source>
</evidence>
<keyword evidence="4 5" id="KW-0472">Membrane</keyword>
<gene>
    <name evidence="8" type="ORF">ACFO7U_16275</name>
</gene>
<dbReference type="PANTHER" id="PTHR43394:SF1">
    <property type="entry name" value="ATP-BINDING CASSETTE SUB-FAMILY B MEMBER 10, MITOCHONDRIAL"/>
    <property type="match status" value="1"/>
</dbReference>
<comment type="caution">
    <text evidence="8">The sequence shown here is derived from an EMBL/GenBank/DDBJ whole genome shotgun (WGS) entry which is preliminary data.</text>
</comment>
<evidence type="ECO:0000259" key="6">
    <source>
        <dbReference type="PROSITE" id="PS50893"/>
    </source>
</evidence>
<reference evidence="9" key="1">
    <citation type="journal article" date="2019" name="Int. J. Syst. Evol. Microbiol.">
        <title>The Global Catalogue of Microorganisms (GCM) 10K type strain sequencing project: providing services to taxonomists for standard genome sequencing and annotation.</title>
        <authorList>
            <consortium name="The Broad Institute Genomics Platform"/>
            <consortium name="The Broad Institute Genome Sequencing Center for Infectious Disease"/>
            <person name="Wu L."/>
            <person name="Ma J."/>
        </authorList>
    </citation>
    <scope>NUCLEOTIDE SEQUENCE [LARGE SCALE GENOMIC DNA]</scope>
    <source>
        <strain evidence="9">JCM 11882</strain>
    </source>
</reference>
<keyword evidence="9" id="KW-1185">Reference proteome</keyword>
<dbReference type="InterPro" id="IPR003439">
    <property type="entry name" value="ABC_transporter-like_ATP-bd"/>
</dbReference>
<evidence type="ECO:0000256" key="4">
    <source>
        <dbReference type="ARBA" id="ARBA00023136"/>
    </source>
</evidence>
<proteinExistence type="predicted"/>